<protein>
    <submittedName>
        <fullName evidence="2">Uncharacterized protein</fullName>
    </submittedName>
</protein>
<evidence type="ECO:0000256" key="1">
    <source>
        <dbReference type="SAM" id="Phobius"/>
    </source>
</evidence>
<feature type="transmembrane region" description="Helical" evidence="1">
    <location>
        <begin position="34"/>
        <end position="54"/>
    </location>
</feature>
<reference evidence="2 3" key="1">
    <citation type="journal article" date="2019" name="Nat. Microbiol.">
        <title>Mediterranean grassland soil C-N compound turnover is dependent on rainfall and depth, and is mediated by genomically divergent microorganisms.</title>
        <authorList>
            <person name="Diamond S."/>
            <person name="Andeer P.F."/>
            <person name="Li Z."/>
            <person name="Crits-Christoph A."/>
            <person name="Burstein D."/>
            <person name="Anantharaman K."/>
            <person name="Lane K.R."/>
            <person name="Thomas B.C."/>
            <person name="Pan C."/>
            <person name="Northen T.R."/>
            <person name="Banfield J.F."/>
        </authorList>
    </citation>
    <scope>NUCLEOTIDE SEQUENCE [LARGE SCALE GENOMIC DNA]</scope>
    <source>
        <strain evidence="2">NP_8</strain>
    </source>
</reference>
<dbReference type="Proteomes" id="UP000318834">
    <property type="component" value="Unassembled WGS sequence"/>
</dbReference>
<organism evidence="2 3">
    <name type="scientific">Candidatus Segetimicrobium genomatis</name>
    <dbReference type="NCBI Taxonomy" id="2569760"/>
    <lineage>
        <taxon>Bacteria</taxon>
        <taxon>Bacillati</taxon>
        <taxon>Candidatus Sysuimicrobiota</taxon>
        <taxon>Candidatus Sysuimicrobiia</taxon>
        <taxon>Candidatus Sysuimicrobiales</taxon>
        <taxon>Candidatus Segetimicrobiaceae</taxon>
        <taxon>Candidatus Segetimicrobium</taxon>
    </lineage>
</organism>
<proteinExistence type="predicted"/>
<gene>
    <name evidence="2" type="ORF">E6H05_11980</name>
</gene>
<dbReference type="EMBL" id="VBAP01000099">
    <property type="protein sequence ID" value="TMI71848.1"/>
    <property type="molecule type" value="Genomic_DNA"/>
</dbReference>
<dbReference type="AlphaFoldDB" id="A0A537IKL5"/>
<accession>A0A537IKL5</accession>
<name>A0A537IKL5_9BACT</name>
<keyword evidence="1" id="KW-0812">Transmembrane</keyword>
<keyword evidence="1" id="KW-0472">Membrane</keyword>
<keyword evidence="1" id="KW-1133">Transmembrane helix</keyword>
<comment type="caution">
    <text evidence="2">The sequence shown here is derived from an EMBL/GenBank/DDBJ whole genome shotgun (WGS) entry which is preliminary data.</text>
</comment>
<evidence type="ECO:0000313" key="3">
    <source>
        <dbReference type="Proteomes" id="UP000318834"/>
    </source>
</evidence>
<evidence type="ECO:0000313" key="2">
    <source>
        <dbReference type="EMBL" id="TMI71848.1"/>
    </source>
</evidence>
<sequence>MPAPVAGREEREMRYEEFEVMQTRFNDLDRRLQLILLGWVVSIVAFMIGLRLLTANAALLSVIH</sequence>